<feature type="compositionally biased region" description="Basic residues" evidence="1">
    <location>
        <begin position="340"/>
        <end position="352"/>
    </location>
</feature>
<feature type="compositionally biased region" description="Acidic residues" evidence="1">
    <location>
        <begin position="374"/>
        <end position="391"/>
    </location>
</feature>
<feature type="compositionally biased region" description="Acidic residues" evidence="1">
    <location>
        <begin position="463"/>
        <end position="473"/>
    </location>
</feature>
<feature type="compositionally biased region" description="Basic and acidic residues" evidence="1">
    <location>
        <begin position="444"/>
        <end position="462"/>
    </location>
</feature>
<feature type="region of interest" description="Disordered" evidence="1">
    <location>
        <begin position="297"/>
        <end position="542"/>
    </location>
</feature>
<feature type="compositionally biased region" description="Basic and acidic residues" evidence="1">
    <location>
        <begin position="326"/>
        <end position="339"/>
    </location>
</feature>
<feature type="compositionally biased region" description="Polar residues" evidence="1">
    <location>
        <begin position="311"/>
        <end position="323"/>
    </location>
</feature>
<feature type="compositionally biased region" description="Gly residues" evidence="1">
    <location>
        <begin position="524"/>
        <end position="535"/>
    </location>
</feature>
<evidence type="ECO:0008006" key="4">
    <source>
        <dbReference type="Google" id="ProtNLM"/>
    </source>
</evidence>
<comment type="caution">
    <text evidence="2">The sequence shown here is derived from an EMBL/GenBank/DDBJ whole genome shotgun (WGS) entry which is preliminary data.</text>
</comment>
<dbReference type="AlphaFoldDB" id="A0A2C6LC25"/>
<gene>
    <name evidence="2" type="ORF">CSUI_000960</name>
</gene>
<dbReference type="Proteomes" id="UP000221165">
    <property type="component" value="Unassembled WGS sequence"/>
</dbReference>
<dbReference type="RefSeq" id="XP_067926851.1">
    <property type="nucleotide sequence ID" value="XM_068061166.1"/>
</dbReference>
<accession>A0A2C6LC25</accession>
<dbReference type="VEuPathDB" id="ToxoDB:CSUI_000960"/>
<evidence type="ECO:0000256" key="1">
    <source>
        <dbReference type="SAM" id="MobiDB-lite"/>
    </source>
</evidence>
<dbReference type="OrthoDB" id="343414at2759"/>
<feature type="region of interest" description="Disordered" evidence="1">
    <location>
        <begin position="164"/>
        <end position="219"/>
    </location>
</feature>
<feature type="compositionally biased region" description="Low complexity" evidence="1">
    <location>
        <begin position="40"/>
        <end position="51"/>
    </location>
</feature>
<evidence type="ECO:0000313" key="3">
    <source>
        <dbReference type="Proteomes" id="UP000221165"/>
    </source>
</evidence>
<proteinExistence type="predicted"/>
<feature type="compositionally biased region" description="Low complexity" evidence="1">
    <location>
        <begin position="481"/>
        <end position="523"/>
    </location>
</feature>
<feature type="region of interest" description="Disordered" evidence="1">
    <location>
        <begin position="1"/>
        <end position="104"/>
    </location>
</feature>
<organism evidence="2 3">
    <name type="scientific">Cystoisospora suis</name>
    <dbReference type="NCBI Taxonomy" id="483139"/>
    <lineage>
        <taxon>Eukaryota</taxon>
        <taxon>Sar</taxon>
        <taxon>Alveolata</taxon>
        <taxon>Apicomplexa</taxon>
        <taxon>Conoidasida</taxon>
        <taxon>Coccidia</taxon>
        <taxon>Eucoccidiorida</taxon>
        <taxon>Eimeriorina</taxon>
        <taxon>Sarcocystidae</taxon>
        <taxon>Cystoisospora</taxon>
    </lineage>
</organism>
<keyword evidence="3" id="KW-1185">Reference proteome</keyword>
<name>A0A2C6LC25_9APIC</name>
<sequence>MLRSTRPSPGGGPLGPTPRIPRRSPATESTQSRPTGDEPQSSSTQQGLSGLRNPPGPAASSRSIRPVPPNQQVAQGSAPGHLARSTLPSIKGPVASSREASFDEQVDRLVSDGAAESRNRLRVSGLNRRPLLIARIPELLSALQTPLSIQKDIPVVGTPHSVDVSTAMPPGEENNTRLLTEGKSAAPWRLRDSSDIAEEASGNSATGGEDKPEDGPRPRKMAKVFVSKPSDVNTDCFFLLVQGKEFVEILPISGWVNFERTVVAKGDMQARVTADDAERETRVKAARDAALAARVEQLRRGGGAESDEENTSATSKQKPSGSADNKAGERDNDDLGLRRQKEKRMKRLRQKNQQKLNEYIDSALSVTSLRQAEVDWDFEEGERSDDEDDVAAEQKQQGGEDGDLFGAGGAAGAEELVGGGSDEEDAGGSADGADLTNYGQKMKTLLDKAKDDEADDELHQYESDDDNEGEEGEGSGGGAGAASASSGTTETTAGGSSSSSAPTAVSSSSSSASGPGARSSAGSGAQGGPSTGGGSKAAPAEGDLKSRIIRVMQQNMGRMTVKNFMTVFKVKENNDEFKRIQKIVHAICRVESVGEKQKFIILRPEYRQ</sequence>
<protein>
    <recommendedName>
        <fullName evidence="4">Transcription initiation factor IIF subunit alpha</fullName>
    </recommendedName>
</protein>
<dbReference type="GeneID" id="94424377"/>
<dbReference type="EMBL" id="MIGC01000378">
    <property type="protein sequence ID" value="PHJ25179.1"/>
    <property type="molecule type" value="Genomic_DNA"/>
</dbReference>
<evidence type="ECO:0000313" key="2">
    <source>
        <dbReference type="EMBL" id="PHJ25179.1"/>
    </source>
</evidence>
<feature type="compositionally biased region" description="Basic and acidic residues" evidence="1">
    <location>
        <begin position="208"/>
        <end position="217"/>
    </location>
</feature>
<reference evidence="2 3" key="1">
    <citation type="journal article" date="2017" name="Int. J. Parasitol.">
        <title>The genome of the protozoan parasite Cystoisospora suis and a reverse vaccinology approach to identify vaccine candidates.</title>
        <authorList>
            <person name="Palmieri N."/>
            <person name="Shrestha A."/>
            <person name="Ruttkowski B."/>
            <person name="Beck T."/>
            <person name="Vogl C."/>
            <person name="Tomley F."/>
            <person name="Blake D.P."/>
            <person name="Joachim A."/>
        </authorList>
    </citation>
    <scope>NUCLEOTIDE SEQUENCE [LARGE SCALE GENOMIC DNA]</scope>
    <source>
        <strain evidence="2 3">Wien I</strain>
    </source>
</reference>